<keyword evidence="2" id="KW-1185">Reference proteome</keyword>
<evidence type="ECO:0000313" key="2">
    <source>
        <dbReference type="Proteomes" id="UP000887013"/>
    </source>
</evidence>
<proteinExistence type="predicted"/>
<accession>A0A8X6MX36</accession>
<evidence type="ECO:0000313" key="1">
    <source>
        <dbReference type="EMBL" id="GFS82179.1"/>
    </source>
</evidence>
<gene>
    <name evidence="1" type="ORF">NPIL_112631</name>
</gene>
<name>A0A8X6MX36_NEPPI</name>
<dbReference type="AlphaFoldDB" id="A0A8X6MX36"/>
<reference evidence="1" key="1">
    <citation type="submission" date="2020-08" db="EMBL/GenBank/DDBJ databases">
        <title>Multicomponent nature underlies the extraordinary mechanical properties of spider dragline silk.</title>
        <authorList>
            <person name="Kono N."/>
            <person name="Nakamura H."/>
            <person name="Mori M."/>
            <person name="Yoshida Y."/>
            <person name="Ohtoshi R."/>
            <person name="Malay A.D."/>
            <person name="Moran D.A.P."/>
            <person name="Tomita M."/>
            <person name="Numata K."/>
            <person name="Arakawa K."/>
        </authorList>
    </citation>
    <scope>NUCLEOTIDE SEQUENCE</scope>
</reference>
<comment type="caution">
    <text evidence="1">The sequence shown here is derived from an EMBL/GenBank/DDBJ whole genome shotgun (WGS) entry which is preliminary data.</text>
</comment>
<organism evidence="1 2">
    <name type="scientific">Nephila pilipes</name>
    <name type="common">Giant wood spider</name>
    <name type="synonym">Nephila maculata</name>
    <dbReference type="NCBI Taxonomy" id="299642"/>
    <lineage>
        <taxon>Eukaryota</taxon>
        <taxon>Metazoa</taxon>
        <taxon>Ecdysozoa</taxon>
        <taxon>Arthropoda</taxon>
        <taxon>Chelicerata</taxon>
        <taxon>Arachnida</taxon>
        <taxon>Araneae</taxon>
        <taxon>Araneomorphae</taxon>
        <taxon>Entelegynae</taxon>
        <taxon>Araneoidea</taxon>
        <taxon>Nephilidae</taxon>
        <taxon>Nephila</taxon>
    </lineage>
</organism>
<protein>
    <submittedName>
        <fullName evidence="1">Uncharacterized protein</fullName>
    </submittedName>
</protein>
<sequence>MGLLSLGCMDNKSCFTVIRRTLLDDGKNECELVLFQEKEWEGGKKLCYRSQAIQEANEEKEMEEKRHSNPNIQPD</sequence>
<dbReference type="Proteomes" id="UP000887013">
    <property type="component" value="Unassembled WGS sequence"/>
</dbReference>
<dbReference type="EMBL" id="BMAW01051769">
    <property type="protein sequence ID" value="GFS82179.1"/>
    <property type="molecule type" value="Genomic_DNA"/>
</dbReference>